<feature type="region of interest" description="Disordered" evidence="1">
    <location>
        <begin position="1"/>
        <end position="23"/>
    </location>
</feature>
<evidence type="ECO:0000256" key="1">
    <source>
        <dbReference type="SAM" id="MobiDB-lite"/>
    </source>
</evidence>
<sequence>MPNRHPNNRHHSKLPVEPHPDVSNGASPCWPMLCCPLPCSTPCCNCKSSTSSLTLPSSMTQHVTHLNVQAARADPTYLYHLKLVKPDAPNSCNPHHTMLS</sequence>
<organism evidence="2 3">
    <name type="scientific">Portunus trituberculatus</name>
    <name type="common">Swimming crab</name>
    <name type="synonym">Neptunus trituberculatus</name>
    <dbReference type="NCBI Taxonomy" id="210409"/>
    <lineage>
        <taxon>Eukaryota</taxon>
        <taxon>Metazoa</taxon>
        <taxon>Ecdysozoa</taxon>
        <taxon>Arthropoda</taxon>
        <taxon>Crustacea</taxon>
        <taxon>Multicrustacea</taxon>
        <taxon>Malacostraca</taxon>
        <taxon>Eumalacostraca</taxon>
        <taxon>Eucarida</taxon>
        <taxon>Decapoda</taxon>
        <taxon>Pleocyemata</taxon>
        <taxon>Brachyura</taxon>
        <taxon>Eubrachyura</taxon>
        <taxon>Portunoidea</taxon>
        <taxon>Portunidae</taxon>
        <taxon>Portuninae</taxon>
        <taxon>Portunus</taxon>
    </lineage>
</organism>
<keyword evidence="3" id="KW-1185">Reference proteome</keyword>
<protein>
    <submittedName>
        <fullName evidence="2">Uncharacterized protein</fullName>
    </submittedName>
</protein>
<evidence type="ECO:0000313" key="3">
    <source>
        <dbReference type="Proteomes" id="UP000324222"/>
    </source>
</evidence>
<feature type="compositionally biased region" description="Basic residues" evidence="1">
    <location>
        <begin position="1"/>
        <end position="13"/>
    </location>
</feature>
<dbReference type="EMBL" id="VSRR010017507">
    <property type="protein sequence ID" value="MPC60429.1"/>
    <property type="molecule type" value="Genomic_DNA"/>
</dbReference>
<dbReference type="AlphaFoldDB" id="A0A5B7GS55"/>
<evidence type="ECO:0000313" key="2">
    <source>
        <dbReference type="EMBL" id="MPC60429.1"/>
    </source>
</evidence>
<proteinExistence type="predicted"/>
<accession>A0A5B7GS55</accession>
<gene>
    <name evidence="2" type="ORF">E2C01_054473</name>
</gene>
<name>A0A5B7GS55_PORTR</name>
<reference evidence="2 3" key="1">
    <citation type="submission" date="2019-05" db="EMBL/GenBank/DDBJ databases">
        <title>Another draft genome of Portunus trituberculatus and its Hox gene families provides insights of decapod evolution.</title>
        <authorList>
            <person name="Jeong J.-H."/>
            <person name="Song I."/>
            <person name="Kim S."/>
            <person name="Choi T."/>
            <person name="Kim D."/>
            <person name="Ryu S."/>
            <person name="Kim W."/>
        </authorList>
    </citation>
    <scope>NUCLEOTIDE SEQUENCE [LARGE SCALE GENOMIC DNA]</scope>
    <source>
        <tissue evidence="2">Muscle</tissue>
    </source>
</reference>
<dbReference type="Proteomes" id="UP000324222">
    <property type="component" value="Unassembled WGS sequence"/>
</dbReference>
<comment type="caution">
    <text evidence="2">The sequence shown here is derived from an EMBL/GenBank/DDBJ whole genome shotgun (WGS) entry which is preliminary data.</text>
</comment>